<reference evidence="10 11" key="1">
    <citation type="submission" date="2019-03" db="EMBL/GenBank/DDBJ databases">
        <title>Whole genome sequence of Arthrobacter sp JH1-1.</title>
        <authorList>
            <person name="Trinh H.N."/>
        </authorList>
    </citation>
    <scope>NUCLEOTIDE SEQUENCE [LARGE SCALE GENOMIC DNA]</scope>
    <source>
        <strain evidence="10 11">JH1-1</strain>
    </source>
</reference>
<evidence type="ECO:0000256" key="8">
    <source>
        <dbReference type="SAM" id="Phobius"/>
    </source>
</evidence>
<dbReference type="OrthoDB" id="7375466at2"/>
<dbReference type="Proteomes" id="UP000295511">
    <property type="component" value="Unassembled WGS sequence"/>
</dbReference>
<comment type="subcellular location">
    <subcellularLocation>
        <location evidence="1">Cell membrane</location>
        <topology evidence="1">Multi-pass membrane protein</topology>
    </subcellularLocation>
</comment>
<evidence type="ECO:0000259" key="9">
    <source>
        <dbReference type="PROSITE" id="PS50850"/>
    </source>
</evidence>
<name>A0A4R5L123_9MICC</name>
<dbReference type="PANTHER" id="PTHR42718">
    <property type="entry name" value="MAJOR FACILITATOR SUPERFAMILY MULTIDRUG TRANSPORTER MFSC"/>
    <property type="match status" value="1"/>
</dbReference>
<keyword evidence="4" id="KW-1003">Cell membrane</keyword>
<comment type="caution">
    <text evidence="10">The sequence shown here is derived from an EMBL/GenBank/DDBJ whole genome shotgun (WGS) entry which is preliminary data.</text>
</comment>
<organism evidence="10 11">
    <name type="scientific">Arthrobacter terricola</name>
    <dbReference type="NCBI Taxonomy" id="2547396"/>
    <lineage>
        <taxon>Bacteria</taxon>
        <taxon>Bacillati</taxon>
        <taxon>Actinomycetota</taxon>
        <taxon>Actinomycetes</taxon>
        <taxon>Micrococcales</taxon>
        <taxon>Micrococcaceae</taxon>
        <taxon>Arthrobacter</taxon>
    </lineage>
</organism>
<evidence type="ECO:0000256" key="7">
    <source>
        <dbReference type="ARBA" id="ARBA00023136"/>
    </source>
</evidence>
<keyword evidence="3" id="KW-0813">Transport</keyword>
<dbReference type="CDD" id="cd17321">
    <property type="entry name" value="MFS_MMR_MDR_like"/>
    <property type="match status" value="1"/>
</dbReference>
<accession>A0A4R5L123</accession>
<dbReference type="InterPro" id="IPR004638">
    <property type="entry name" value="EmrB-like"/>
</dbReference>
<gene>
    <name evidence="10" type="ORF">E1809_02320</name>
</gene>
<feature type="transmembrane region" description="Helical" evidence="8">
    <location>
        <begin position="255"/>
        <end position="277"/>
    </location>
</feature>
<feature type="transmembrane region" description="Helical" evidence="8">
    <location>
        <begin position="362"/>
        <end position="380"/>
    </location>
</feature>
<keyword evidence="7 8" id="KW-0472">Membrane</keyword>
<evidence type="ECO:0000313" key="11">
    <source>
        <dbReference type="Proteomes" id="UP000295511"/>
    </source>
</evidence>
<dbReference type="PROSITE" id="PS00216">
    <property type="entry name" value="SUGAR_TRANSPORT_1"/>
    <property type="match status" value="1"/>
</dbReference>
<evidence type="ECO:0000256" key="1">
    <source>
        <dbReference type="ARBA" id="ARBA00004651"/>
    </source>
</evidence>
<dbReference type="InterPro" id="IPR005829">
    <property type="entry name" value="Sugar_transporter_CS"/>
</dbReference>
<feature type="transmembrane region" description="Helical" evidence="8">
    <location>
        <begin position="134"/>
        <end position="155"/>
    </location>
</feature>
<dbReference type="PRINTS" id="PR01036">
    <property type="entry name" value="TCRTETB"/>
</dbReference>
<dbReference type="Pfam" id="PF07690">
    <property type="entry name" value="MFS_1"/>
    <property type="match status" value="2"/>
</dbReference>
<evidence type="ECO:0000256" key="6">
    <source>
        <dbReference type="ARBA" id="ARBA00022989"/>
    </source>
</evidence>
<comment type="similarity">
    <text evidence="2">Belongs to the major facilitator superfamily. EmrB family.</text>
</comment>
<evidence type="ECO:0000256" key="2">
    <source>
        <dbReference type="ARBA" id="ARBA00008537"/>
    </source>
</evidence>
<dbReference type="AlphaFoldDB" id="A0A4R5L123"/>
<keyword evidence="11" id="KW-1185">Reference proteome</keyword>
<feature type="transmembrane region" description="Helical" evidence="8">
    <location>
        <begin position="108"/>
        <end position="128"/>
    </location>
</feature>
<feature type="transmembrane region" description="Helical" evidence="8">
    <location>
        <begin position="39"/>
        <end position="61"/>
    </location>
</feature>
<feature type="transmembrane region" description="Helical" evidence="8">
    <location>
        <begin position="386"/>
        <end position="410"/>
    </location>
</feature>
<sequence length="504" mass="51622">MAEQLSSGTALHVAASPTGWGKLWREPARPDWIRRRPGAPWLVVATVCIGAFMGQLDASIVTLAVPAIRSDMNASLAQVEWVALIYLLVLVGSISAVGRLADMAGRKLLYTYGFALFTIASLGCALSPDITWLLVARAVQAVGAAMLQANSVALIRTSMPAAKLGKAIGLQGAAQAIGLAMGPSVGGLLIGLGGWRWVFFVNIPAGVIGLLLGWFLLPRTHVKAPRARLDWPGLTALMPAVGALLLSLSEASRSGFGNLTVLGLLAGSLVLFVLFVLRERRARHSLVDLTLFRSGTFSRGVATGLLGYLVLFGVLFVTPLHLESEYFLPPAQAGLLLTVLPVSLGLVAPVAGLLADRFGARLPASAGMGLAAAALAVLVFSSHDLWVTAGALAAMGLGLGLFTPANNASVAAAGHDHQAGMVSGVLNMTRGVGTSLGVALGAVAYSLANVLGNSAGAPAVSGLGFRMAVALFAVLGAVAAVLSFLGRRSRPKAVPGPEGPPVPG</sequence>
<dbReference type="GO" id="GO:0005886">
    <property type="term" value="C:plasma membrane"/>
    <property type="evidence" value="ECO:0007669"/>
    <property type="project" value="UniProtKB-SubCell"/>
</dbReference>
<keyword evidence="6 8" id="KW-1133">Transmembrane helix</keyword>
<dbReference type="NCBIfam" id="TIGR00711">
    <property type="entry name" value="efflux_EmrB"/>
    <property type="match status" value="1"/>
</dbReference>
<dbReference type="GO" id="GO:0022857">
    <property type="term" value="F:transmembrane transporter activity"/>
    <property type="evidence" value="ECO:0007669"/>
    <property type="project" value="InterPro"/>
</dbReference>
<feature type="transmembrane region" description="Helical" evidence="8">
    <location>
        <begin position="167"/>
        <end position="191"/>
    </location>
</feature>
<proteinExistence type="inferred from homology"/>
<dbReference type="InterPro" id="IPR036259">
    <property type="entry name" value="MFS_trans_sf"/>
</dbReference>
<evidence type="ECO:0000313" key="10">
    <source>
        <dbReference type="EMBL" id="TDG01359.1"/>
    </source>
</evidence>
<evidence type="ECO:0000256" key="4">
    <source>
        <dbReference type="ARBA" id="ARBA00022475"/>
    </source>
</evidence>
<evidence type="ECO:0000256" key="3">
    <source>
        <dbReference type="ARBA" id="ARBA00022448"/>
    </source>
</evidence>
<keyword evidence="5 8" id="KW-0812">Transmembrane</keyword>
<feature type="transmembrane region" description="Helical" evidence="8">
    <location>
        <begin position="229"/>
        <end position="249"/>
    </location>
</feature>
<feature type="domain" description="Major facilitator superfamily (MFS) profile" evidence="9">
    <location>
        <begin position="43"/>
        <end position="491"/>
    </location>
</feature>
<dbReference type="InterPro" id="IPR011701">
    <property type="entry name" value="MFS"/>
</dbReference>
<dbReference type="Gene3D" id="1.20.1720.10">
    <property type="entry name" value="Multidrug resistance protein D"/>
    <property type="match status" value="1"/>
</dbReference>
<dbReference type="RefSeq" id="WP_133202620.1">
    <property type="nucleotide sequence ID" value="NZ_SMRU01000002.1"/>
</dbReference>
<dbReference type="PROSITE" id="PS50850">
    <property type="entry name" value="MFS"/>
    <property type="match status" value="1"/>
</dbReference>
<feature type="transmembrane region" description="Helical" evidence="8">
    <location>
        <begin position="81"/>
        <end position="101"/>
    </location>
</feature>
<feature type="transmembrane region" description="Helical" evidence="8">
    <location>
        <begin position="297"/>
        <end position="322"/>
    </location>
</feature>
<dbReference type="InterPro" id="IPR020846">
    <property type="entry name" value="MFS_dom"/>
</dbReference>
<feature type="transmembrane region" description="Helical" evidence="8">
    <location>
        <begin position="334"/>
        <end position="355"/>
    </location>
</feature>
<protein>
    <submittedName>
        <fullName evidence="10">DHA2 family efflux MFS transporter permease subunit</fullName>
    </submittedName>
</protein>
<dbReference type="EMBL" id="SMRU01000002">
    <property type="protein sequence ID" value="TDG01359.1"/>
    <property type="molecule type" value="Genomic_DNA"/>
</dbReference>
<dbReference type="PANTHER" id="PTHR42718:SF9">
    <property type="entry name" value="MAJOR FACILITATOR SUPERFAMILY MULTIDRUG TRANSPORTER MFSC"/>
    <property type="match status" value="1"/>
</dbReference>
<feature type="transmembrane region" description="Helical" evidence="8">
    <location>
        <begin position="197"/>
        <end position="217"/>
    </location>
</feature>
<dbReference type="Gene3D" id="1.20.1250.20">
    <property type="entry name" value="MFS general substrate transporter like domains"/>
    <property type="match status" value="1"/>
</dbReference>
<dbReference type="SUPFAM" id="SSF103473">
    <property type="entry name" value="MFS general substrate transporter"/>
    <property type="match status" value="1"/>
</dbReference>
<feature type="transmembrane region" description="Helical" evidence="8">
    <location>
        <begin position="431"/>
        <end position="451"/>
    </location>
</feature>
<evidence type="ECO:0000256" key="5">
    <source>
        <dbReference type="ARBA" id="ARBA00022692"/>
    </source>
</evidence>
<feature type="transmembrane region" description="Helical" evidence="8">
    <location>
        <begin position="463"/>
        <end position="485"/>
    </location>
</feature>